<dbReference type="EMBL" id="JAAGWG010000004">
    <property type="protein sequence ID" value="NEK84947.1"/>
    <property type="molecule type" value="Genomic_DNA"/>
</dbReference>
<sequence>MDGEPRWPSWRRVGAIVPVGAAYVGAGQEALHALVQWNEGWSWPVALLRAGGWAVAMVLVFAAQRAGWFVPEEEAAARAIVRRALATGELPPDGEPAAWRVRLQGEIDAAAQDRWVVPGIGLLLAVLVAAAAVVLGDPLVGLLAAALAGFVVVPVRWSSGRMARAEQLLARVDAL</sequence>
<organism evidence="2 3">
    <name type="scientific">Blastococcus saxobsidens</name>
    <dbReference type="NCBI Taxonomy" id="138336"/>
    <lineage>
        <taxon>Bacteria</taxon>
        <taxon>Bacillati</taxon>
        <taxon>Actinomycetota</taxon>
        <taxon>Actinomycetes</taxon>
        <taxon>Geodermatophilales</taxon>
        <taxon>Geodermatophilaceae</taxon>
        <taxon>Blastococcus</taxon>
    </lineage>
</organism>
<proteinExistence type="predicted"/>
<feature type="transmembrane region" description="Helical" evidence="1">
    <location>
        <begin position="139"/>
        <end position="157"/>
    </location>
</feature>
<evidence type="ECO:0000256" key="1">
    <source>
        <dbReference type="SAM" id="Phobius"/>
    </source>
</evidence>
<comment type="caution">
    <text evidence="2">The sequence shown here is derived from an EMBL/GenBank/DDBJ whole genome shotgun (WGS) entry which is preliminary data.</text>
</comment>
<reference evidence="2 3" key="1">
    <citation type="submission" date="2019-12" db="EMBL/GenBank/DDBJ databases">
        <title>the WGS of Blastococcus saxobsidens 67B17.</title>
        <authorList>
            <person name="Jiang Z."/>
        </authorList>
    </citation>
    <scope>NUCLEOTIDE SEQUENCE [LARGE SCALE GENOMIC DNA]</scope>
    <source>
        <strain evidence="2 3">67B17</strain>
    </source>
</reference>
<accession>A0A6L9VYT2</accession>
<gene>
    <name evidence="2" type="ORF">GCU60_04100</name>
</gene>
<feature type="transmembrane region" description="Helical" evidence="1">
    <location>
        <begin position="115"/>
        <end position="133"/>
    </location>
</feature>
<evidence type="ECO:0000313" key="3">
    <source>
        <dbReference type="Proteomes" id="UP000479241"/>
    </source>
</evidence>
<dbReference type="AlphaFoldDB" id="A0A6L9VYT2"/>
<dbReference type="Proteomes" id="UP000479241">
    <property type="component" value="Unassembled WGS sequence"/>
</dbReference>
<feature type="transmembrane region" description="Helical" evidence="1">
    <location>
        <begin position="41"/>
        <end position="63"/>
    </location>
</feature>
<keyword evidence="1" id="KW-1133">Transmembrane helix</keyword>
<name>A0A6L9VYT2_9ACTN</name>
<keyword evidence="1" id="KW-0472">Membrane</keyword>
<dbReference type="RefSeq" id="WP_163202461.1">
    <property type="nucleotide sequence ID" value="NZ_JAAGWG010000004.1"/>
</dbReference>
<evidence type="ECO:0000313" key="2">
    <source>
        <dbReference type="EMBL" id="NEK84947.1"/>
    </source>
</evidence>
<keyword evidence="1" id="KW-0812">Transmembrane</keyword>
<protein>
    <submittedName>
        <fullName evidence="2">Uncharacterized protein</fullName>
    </submittedName>
</protein>